<dbReference type="OrthoDB" id="5353829at2759"/>
<dbReference type="Proteomes" id="UP000297595">
    <property type="component" value="Unassembled WGS sequence"/>
</dbReference>
<feature type="compositionally biased region" description="Polar residues" evidence="1">
    <location>
        <begin position="160"/>
        <end position="172"/>
    </location>
</feature>
<feature type="region of interest" description="Disordered" evidence="1">
    <location>
        <begin position="144"/>
        <end position="172"/>
    </location>
</feature>
<keyword evidence="2" id="KW-0812">Transmembrane</keyword>
<evidence type="ECO:0000256" key="2">
    <source>
        <dbReference type="SAM" id="Phobius"/>
    </source>
</evidence>
<feature type="transmembrane region" description="Helical" evidence="2">
    <location>
        <begin position="41"/>
        <end position="64"/>
    </location>
</feature>
<evidence type="ECO:0000256" key="1">
    <source>
        <dbReference type="SAM" id="MobiDB-lite"/>
    </source>
</evidence>
<evidence type="ECO:0000313" key="4">
    <source>
        <dbReference type="Proteomes" id="UP000297595"/>
    </source>
</evidence>
<keyword evidence="2" id="KW-0472">Membrane</keyword>
<protein>
    <submittedName>
        <fullName evidence="3">Uncharacterized protein</fullName>
    </submittedName>
</protein>
<evidence type="ECO:0000313" key="3">
    <source>
        <dbReference type="EMBL" id="TGJ72518.1"/>
    </source>
</evidence>
<keyword evidence="2" id="KW-1133">Transmembrane helix</keyword>
<name>A0A7C8JY14_ORBOL</name>
<reference evidence="3 4" key="1">
    <citation type="submission" date="2019-03" db="EMBL/GenBank/DDBJ databases">
        <title>Nematode-trapping fungi genome.</title>
        <authorList>
            <person name="Vidal-Diez De Ulzurrun G."/>
        </authorList>
    </citation>
    <scope>NUCLEOTIDE SEQUENCE [LARGE SCALE GENOMIC DNA]</scope>
    <source>
        <strain evidence="3 4">TWF154</strain>
    </source>
</reference>
<organism evidence="3 4">
    <name type="scientific">Orbilia oligospora</name>
    <name type="common">Nematode-trapping fungus</name>
    <name type="synonym">Arthrobotrys oligospora</name>
    <dbReference type="NCBI Taxonomy" id="2813651"/>
    <lineage>
        <taxon>Eukaryota</taxon>
        <taxon>Fungi</taxon>
        <taxon>Dikarya</taxon>
        <taxon>Ascomycota</taxon>
        <taxon>Pezizomycotina</taxon>
        <taxon>Orbiliomycetes</taxon>
        <taxon>Orbiliales</taxon>
        <taxon>Orbiliaceae</taxon>
        <taxon>Orbilia</taxon>
    </lineage>
</organism>
<dbReference type="AlphaFoldDB" id="A0A7C8JY14"/>
<accession>A0A7C8JY14</accession>
<proteinExistence type="predicted"/>
<sequence length="267" mass="29369">MAPLSQKTIRMRDQQDKGAVSPSWSIRLISLIIDASTIWSIWIFILLFALIISLFLGIIFFLVLKDRSERSKKWFRDALPKNGLNISNGEGVGNDLEAGVHDENSHPAGQGVILRTPAHVRPAQTIVPSSRSARDITKDIYGHNTTLPTVKEGGSERTIRTPSYGSHNFSTGVPTSPCTSMDNRMSIPIFFQLPPGHRVDIEFNSICTPPKPLPQVHLNGSQASEYVWLSSGAFDSIEHQSLLLHSGGSLDGNLCSRFSEYSSENGN</sequence>
<comment type="caution">
    <text evidence="3">The sequence shown here is derived from an EMBL/GenBank/DDBJ whole genome shotgun (WGS) entry which is preliminary data.</text>
</comment>
<gene>
    <name evidence="3" type="ORF">EYR41_004407</name>
</gene>
<dbReference type="EMBL" id="SOZJ01000002">
    <property type="protein sequence ID" value="TGJ72518.1"/>
    <property type="molecule type" value="Genomic_DNA"/>
</dbReference>